<dbReference type="PIRSF" id="PIRSF038133">
    <property type="entry name" value="HAT_Nua4_EAF3/MRG15"/>
    <property type="match status" value="1"/>
</dbReference>
<evidence type="ECO:0000256" key="2">
    <source>
        <dbReference type="ARBA" id="ARBA00009093"/>
    </source>
</evidence>
<dbReference type="InterPro" id="IPR000953">
    <property type="entry name" value="Chromo/chromo_shadow_dom"/>
</dbReference>
<dbReference type="CDD" id="cd18983">
    <property type="entry name" value="CBD_MSL3_like"/>
    <property type="match status" value="1"/>
</dbReference>
<dbReference type="InParanoid" id="A0A1C7NRQ1"/>
<sequence length="300" mass="35648">MTTEQSSDTNKELLFNENEKVLCYHGPLIYEAKILERNWMEDDPELTGPYYFVHYKGWKRSWDEWVPETRLLRWSEENLQMQSRLKALYRVKQTGKDATRSAEVTDPSSLGKRRRDAKQEKEEDYLRRPEIRLDIPDTLKGQLVDDWENVTKNQQLVTLPRTITINDVLNRYKRFKKDKKGNRELNEELLDEVLHGLRVYFDKALGTMLLYRFERHQYADILRQYPDKELVDIYGAEHLLRLFVQMPSLIAHTTMDSDATHVLMDYLADILKFMQKQQKQLFQAEYESAAPSYVALSNSN</sequence>
<gene>
    <name evidence="10" type="primary">EAF3</name>
    <name evidence="10" type="ORF">A0J61_00259</name>
</gene>
<evidence type="ECO:0000256" key="8">
    <source>
        <dbReference type="SAM" id="MobiDB-lite"/>
    </source>
</evidence>
<keyword evidence="7" id="KW-0539">Nucleus</keyword>
<organism evidence="10 11">
    <name type="scientific">Choanephora cucurbitarum</name>
    <dbReference type="NCBI Taxonomy" id="101091"/>
    <lineage>
        <taxon>Eukaryota</taxon>
        <taxon>Fungi</taxon>
        <taxon>Fungi incertae sedis</taxon>
        <taxon>Mucoromycota</taxon>
        <taxon>Mucoromycotina</taxon>
        <taxon>Mucoromycetes</taxon>
        <taxon>Mucorales</taxon>
        <taxon>Mucorineae</taxon>
        <taxon>Choanephoraceae</taxon>
        <taxon>Choanephoroideae</taxon>
        <taxon>Choanephora</taxon>
    </lineage>
</organism>
<dbReference type="Pfam" id="PF22732">
    <property type="entry name" value="MSL3_chromo-like"/>
    <property type="match status" value="1"/>
</dbReference>
<evidence type="ECO:0000313" key="11">
    <source>
        <dbReference type="Proteomes" id="UP000093000"/>
    </source>
</evidence>
<accession>A0A1C7NRQ1</accession>
<proteinExistence type="inferred from homology"/>
<keyword evidence="11" id="KW-1185">Reference proteome</keyword>
<dbReference type="PROSITE" id="PS51640">
    <property type="entry name" value="MRG"/>
    <property type="match status" value="1"/>
</dbReference>
<protein>
    <recommendedName>
        <fullName evidence="3">Chromatin modification-related protein EAF3</fullName>
    </recommendedName>
</protein>
<keyword evidence="4" id="KW-0156">Chromatin regulator</keyword>
<dbReference type="STRING" id="101091.A0A1C7NRQ1"/>
<dbReference type="PANTHER" id="PTHR10880:SF15">
    <property type="entry name" value="MSL COMPLEX SUBUNIT 3"/>
    <property type="match status" value="1"/>
</dbReference>
<dbReference type="Gene3D" id="2.30.30.140">
    <property type="match status" value="1"/>
</dbReference>
<dbReference type="InterPro" id="IPR016197">
    <property type="entry name" value="Chromo-like_dom_sf"/>
</dbReference>
<reference evidence="10 11" key="1">
    <citation type="submission" date="2016-03" db="EMBL/GenBank/DDBJ databases">
        <title>Choanephora cucurbitarum.</title>
        <authorList>
            <person name="Min B."/>
            <person name="Park H."/>
            <person name="Park J.-H."/>
            <person name="Shin H.-D."/>
            <person name="Choi I.-G."/>
        </authorList>
    </citation>
    <scope>NUCLEOTIDE SEQUENCE [LARGE SCALE GENOMIC DNA]</scope>
    <source>
        <strain evidence="10 11">KUS-F28377</strain>
    </source>
</reference>
<evidence type="ECO:0000259" key="9">
    <source>
        <dbReference type="SMART" id="SM00298"/>
    </source>
</evidence>
<dbReference type="FunCoup" id="A0A1C7NRQ1">
    <property type="interactions" value="480"/>
</dbReference>
<comment type="subcellular location">
    <subcellularLocation>
        <location evidence="1">Nucleus</location>
    </subcellularLocation>
</comment>
<comment type="caution">
    <text evidence="10">The sequence shown here is derived from an EMBL/GenBank/DDBJ whole genome shotgun (WGS) entry which is preliminary data.</text>
</comment>
<dbReference type="GO" id="GO:0032221">
    <property type="term" value="C:Rpd3S complex"/>
    <property type="evidence" value="ECO:0007669"/>
    <property type="project" value="TreeGrafter"/>
</dbReference>
<dbReference type="InterPro" id="IPR053820">
    <property type="entry name" value="MSL3_chromo-like"/>
</dbReference>
<evidence type="ECO:0000256" key="6">
    <source>
        <dbReference type="ARBA" id="ARBA00023163"/>
    </source>
</evidence>
<feature type="domain" description="Chromo" evidence="9">
    <location>
        <begin position="29"/>
        <end position="87"/>
    </location>
</feature>
<dbReference type="PANTHER" id="PTHR10880">
    <property type="entry name" value="MORTALITY FACTOR 4-LIKE PROTEIN"/>
    <property type="match status" value="1"/>
</dbReference>
<dbReference type="Proteomes" id="UP000093000">
    <property type="component" value="Unassembled WGS sequence"/>
</dbReference>
<dbReference type="Gene3D" id="1.10.274.30">
    <property type="entry name" value="MRG domain"/>
    <property type="match status" value="1"/>
</dbReference>
<dbReference type="GO" id="GO:0035267">
    <property type="term" value="C:NuA4 histone acetyltransferase complex"/>
    <property type="evidence" value="ECO:0007669"/>
    <property type="project" value="TreeGrafter"/>
</dbReference>
<evidence type="ECO:0000256" key="5">
    <source>
        <dbReference type="ARBA" id="ARBA00023015"/>
    </source>
</evidence>
<evidence type="ECO:0000256" key="4">
    <source>
        <dbReference type="ARBA" id="ARBA00022853"/>
    </source>
</evidence>
<evidence type="ECO:0000313" key="10">
    <source>
        <dbReference type="EMBL" id="OBZ91698.1"/>
    </source>
</evidence>
<dbReference type="Pfam" id="PF05712">
    <property type="entry name" value="MRG"/>
    <property type="match status" value="1"/>
</dbReference>
<dbReference type="AlphaFoldDB" id="A0A1C7NRQ1"/>
<keyword evidence="6" id="KW-0804">Transcription</keyword>
<dbReference type="InterPro" id="IPR026541">
    <property type="entry name" value="MRG_dom"/>
</dbReference>
<dbReference type="SMART" id="SM00298">
    <property type="entry name" value="CHROMO"/>
    <property type="match status" value="1"/>
</dbReference>
<dbReference type="SUPFAM" id="SSF54160">
    <property type="entry name" value="Chromo domain-like"/>
    <property type="match status" value="1"/>
</dbReference>
<dbReference type="InterPro" id="IPR038217">
    <property type="entry name" value="MRG_C_sf"/>
</dbReference>
<evidence type="ECO:0000256" key="7">
    <source>
        <dbReference type="ARBA" id="ARBA00023242"/>
    </source>
</evidence>
<name>A0A1C7NRQ1_9FUNG</name>
<feature type="region of interest" description="Disordered" evidence="8">
    <location>
        <begin position="96"/>
        <end position="123"/>
    </location>
</feature>
<evidence type="ECO:0000256" key="3">
    <source>
        <dbReference type="ARBA" id="ARBA00018505"/>
    </source>
</evidence>
<dbReference type="GO" id="GO:0006355">
    <property type="term" value="P:regulation of DNA-templated transcription"/>
    <property type="evidence" value="ECO:0007669"/>
    <property type="project" value="InterPro"/>
</dbReference>
<evidence type="ECO:0000256" key="1">
    <source>
        <dbReference type="ARBA" id="ARBA00004123"/>
    </source>
</evidence>
<dbReference type="OrthoDB" id="124855at2759"/>
<dbReference type="InterPro" id="IPR008676">
    <property type="entry name" value="MRG"/>
</dbReference>
<dbReference type="GO" id="GO:0006325">
    <property type="term" value="P:chromatin organization"/>
    <property type="evidence" value="ECO:0007669"/>
    <property type="project" value="UniProtKB-KW"/>
</dbReference>
<comment type="similarity">
    <text evidence="2">Belongs to the MRG family.</text>
</comment>
<keyword evidence="5" id="KW-0805">Transcription regulation</keyword>
<dbReference type="EMBL" id="LUGH01000005">
    <property type="protein sequence ID" value="OBZ91698.1"/>
    <property type="molecule type" value="Genomic_DNA"/>
</dbReference>